<reference evidence="2" key="1">
    <citation type="journal article" date="2007" name="Genome Res.">
        <title>Initial sequence and comparative analysis of the cat genome.</title>
        <authorList>
            <person name="Pontius J.U."/>
            <person name="Mullikin J.C."/>
            <person name="Smith D.R."/>
            <person name="Lindblad-Toh K."/>
            <person name="Gnerre S."/>
            <person name="Clamp M."/>
            <person name="Chang J."/>
            <person name="Stephens R."/>
            <person name="Neelam B."/>
            <person name="Volfovsky N."/>
            <person name="Schaffer A.A."/>
            <person name="Agarwala R."/>
            <person name="Narfstrom K."/>
            <person name="Murphy W.J."/>
            <person name="Giger U."/>
            <person name="Roca A.L."/>
            <person name="Antunes A."/>
            <person name="Menotti-Raymond M."/>
            <person name="Yuhki N."/>
            <person name="Pecon-Slattery J."/>
            <person name="Johnson W.E."/>
            <person name="Bourque G."/>
            <person name="Tesler G."/>
            <person name="O'Brien S.J."/>
        </authorList>
    </citation>
    <scope>NUCLEOTIDE SEQUENCE [LARGE SCALE GENOMIC DNA]</scope>
    <source>
        <strain evidence="2">Abyssinian</strain>
    </source>
</reference>
<dbReference type="Ensembl" id="ENSFCTT00005011832.1">
    <property type="protein sequence ID" value="ENSFCTP00005007488.1"/>
    <property type="gene ID" value="ENSFCTG00005004397.1"/>
</dbReference>
<reference evidence="2" key="2">
    <citation type="submission" date="2011-09" db="EMBL/GenBank/DDBJ databases">
        <title>Sequence assembly of the Felis catus genome version 6.2.</title>
        <authorList>
            <person name="Hillier L.W."/>
            <person name="Warren W."/>
            <person name="Obrien S."/>
            <person name="Wilson R.K."/>
        </authorList>
    </citation>
    <scope>NUCLEOTIDE SEQUENCE [LARGE SCALE GENOMIC DNA]</scope>
    <source>
        <strain evidence="2">Abyssinian</strain>
    </source>
</reference>
<dbReference type="Ensembl" id="ENSFCTT00005011826.1">
    <property type="protein sequence ID" value="ENSFCTP00005007482.1"/>
    <property type="gene ID" value="ENSFCTG00005004397.1"/>
</dbReference>
<proteinExistence type="predicted"/>
<dbReference type="Proteomes" id="UP000823872">
    <property type="component" value="Chromosome F2"/>
</dbReference>
<sequence length="194" mass="21734">MRFKKKGNLRGSPFPNVSPPSIALMFGDQAPNSHKFPRKRTAFTAARKNVGEKSGGRCFPKCKTSERNLKRALLSLRNLHCCLANNGSLGDCGAERMNRRSAGCVRVSAWGPGPKAPFSACHNKPEQGLVFTGSPAILYYSTLHNKKHLLISADQRPLLKQEKRGERGREREREREVKRRLRSPGQSFLKPEQP</sequence>
<reference evidence="2" key="4">
    <citation type="submission" date="2025-05" db="UniProtKB">
        <authorList>
            <consortium name="Ensembl"/>
        </authorList>
    </citation>
    <scope>IDENTIFICATION</scope>
    <source>
        <strain evidence="2">breed Abyssinian</strain>
    </source>
</reference>
<organism evidence="2 3">
    <name type="scientific">Felis catus</name>
    <name type="common">Cat</name>
    <name type="synonym">Felis silvestris catus</name>
    <dbReference type="NCBI Taxonomy" id="9685"/>
    <lineage>
        <taxon>Eukaryota</taxon>
        <taxon>Metazoa</taxon>
        <taxon>Chordata</taxon>
        <taxon>Craniata</taxon>
        <taxon>Vertebrata</taxon>
        <taxon>Euteleostomi</taxon>
        <taxon>Mammalia</taxon>
        <taxon>Eutheria</taxon>
        <taxon>Laurasiatheria</taxon>
        <taxon>Carnivora</taxon>
        <taxon>Feliformia</taxon>
        <taxon>Felidae</taxon>
        <taxon>Felinae</taxon>
        <taxon>Felis</taxon>
    </lineage>
</organism>
<feature type="region of interest" description="Disordered" evidence="1">
    <location>
        <begin position="157"/>
        <end position="194"/>
    </location>
</feature>
<reference evidence="3" key="3">
    <citation type="submission" date="2021-02" db="EMBL/GenBank/DDBJ databases">
        <title>Safari Cat Assemblies.</title>
        <authorList>
            <person name="Bredemeyer K.R."/>
            <person name="Murphy W.J."/>
        </authorList>
    </citation>
    <scope>NUCLEOTIDE SEQUENCE [LARGE SCALE GENOMIC DNA]</scope>
</reference>
<evidence type="ECO:0000256" key="1">
    <source>
        <dbReference type="SAM" id="MobiDB-lite"/>
    </source>
</evidence>
<accession>A0ABI7WBB2</accession>
<evidence type="ECO:0000313" key="2">
    <source>
        <dbReference type="Ensembl" id="ENSFCTP00005007482.1"/>
    </source>
</evidence>
<protein>
    <submittedName>
        <fullName evidence="2">Uncharacterized protein</fullName>
    </submittedName>
</protein>
<dbReference type="Ensembl" id="ENSFCTT00005011834.1">
    <property type="protein sequence ID" value="ENSFCTP00005007490.1"/>
    <property type="gene ID" value="ENSFCTG00005004397.1"/>
</dbReference>
<dbReference type="GeneTree" id="ENSGT00860000135574"/>
<feature type="compositionally biased region" description="Basic and acidic residues" evidence="1">
    <location>
        <begin position="157"/>
        <end position="177"/>
    </location>
</feature>
<evidence type="ECO:0000313" key="3">
    <source>
        <dbReference type="Proteomes" id="UP000823872"/>
    </source>
</evidence>
<name>A0ABI7WBB2_FELCA</name>
<keyword evidence="3" id="KW-1185">Reference proteome</keyword>
<dbReference type="Ensembl" id="ENSFCTT00005011830.1">
    <property type="protein sequence ID" value="ENSFCTP00005007486.1"/>
    <property type="gene ID" value="ENSFCTG00005004397.1"/>
</dbReference>